<keyword evidence="2" id="KW-1185">Reference proteome</keyword>
<gene>
    <name evidence="1" type="ORF">DFH07DRAFT_13006</name>
</gene>
<dbReference type="GO" id="GO:0004497">
    <property type="term" value="F:monooxygenase activity"/>
    <property type="evidence" value="ECO:0007669"/>
    <property type="project" value="InterPro"/>
</dbReference>
<dbReference type="GO" id="GO:0005506">
    <property type="term" value="F:iron ion binding"/>
    <property type="evidence" value="ECO:0007669"/>
    <property type="project" value="InterPro"/>
</dbReference>
<evidence type="ECO:0000313" key="1">
    <source>
        <dbReference type="EMBL" id="KAJ7777690.1"/>
    </source>
</evidence>
<dbReference type="EMBL" id="JARJLG010000010">
    <property type="protein sequence ID" value="KAJ7777690.1"/>
    <property type="molecule type" value="Genomic_DNA"/>
</dbReference>
<evidence type="ECO:0008006" key="3">
    <source>
        <dbReference type="Google" id="ProtNLM"/>
    </source>
</evidence>
<dbReference type="InterPro" id="IPR036396">
    <property type="entry name" value="Cyt_P450_sf"/>
</dbReference>
<dbReference type="AlphaFoldDB" id="A0AAD7K5S3"/>
<name>A0AAD7K5S3_9AGAR</name>
<organism evidence="1 2">
    <name type="scientific">Mycena maculata</name>
    <dbReference type="NCBI Taxonomy" id="230809"/>
    <lineage>
        <taxon>Eukaryota</taxon>
        <taxon>Fungi</taxon>
        <taxon>Dikarya</taxon>
        <taxon>Basidiomycota</taxon>
        <taxon>Agaricomycotina</taxon>
        <taxon>Agaricomycetes</taxon>
        <taxon>Agaricomycetidae</taxon>
        <taxon>Agaricales</taxon>
        <taxon>Marasmiineae</taxon>
        <taxon>Mycenaceae</taxon>
        <taxon>Mycena</taxon>
    </lineage>
</organism>
<evidence type="ECO:0000313" key="2">
    <source>
        <dbReference type="Proteomes" id="UP001215280"/>
    </source>
</evidence>
<dbReference type="Pfam" id="PF00067">
    <property type="entry name" value="p450"/>
    <property type="match status" value="1"/>
</dbReference>
<accession>A0AAD7K5S3</accession>
<protein>
    <recommendedName>
        <fullName evidence="3">Cytochrome P450</fullName>
    </recommendedName>
</protein>
<dbReference type="Proteomes" id="UP001215280">
    <property type="component" value="Unassembled WGS sequence"/>
</dbReference>
<dbReference type="Gene3D" id="1.10.630.10">
    <property type="entry name" value="Cytochrome P450"/>
    <property type="match status" value="1"/>
</dbReference>
<proteinExistence type="predicted"/>
<sequence>MRYLRAVLNETLRLYPPVLLNFRTSSKGVVWTETTPGGKPIYIPPNTMCISTCLAPHRLLGFRTAHAPAQGPDALEFAVH</sequence>
<reference evidence="1" key="1">
    <citation type="submission" date="2023-03" db="EMBL/GenBank/DDBJ databases">
        <title>Massive genome expansion in bonnet fungi (Mycena s.s.) driven by repeated elements and novel gene families across ecological guilds.</title>
        <authorList>
            <consortium name="Lawrence Berkeley National Laboratory"/>
            <person name="Harder C.B."/>
            <person name="Miyauchi S."/>
            <person name="Viragh M."/>
            <person name="Kuo A."/>
            <person name="Thoen E."/>
            <person name="Andreopoulos B."/>
            <person name="Lu D."/>
            <person name="Skrede I."/>
            <person name="Drula E."/>
            <person name="Henrissat B."/>
            <person name="Morin E."/>
            <person name="Kohler A."/>
            <person name="Barry K."/>
            <person name="LaButti K."/>
            <person name="Morin E."/>
            <person name="Salamov A."/>
            <person name="Lipzen A."/>
            <person name="Mereny Z."/>
            <person name="Hegedus B."/>
            <person name="Baldrian P."/>
            <person name="Stursova M."/>
            <person name="Weitz H."/>
            <person name="Taylor A."/>
            <person name="Grigoriev I.V."/>
            <person name="Nagy L.G."/>
            <person name="Martin F."/>
            <person name="Kauserud H."/>
        </authorList>
    </citation>
    <scope>NUCLEOTIDE SEQUENCE</scope>
    <source>
        <strain evidence="1">CBHHK188m</strain>
    </source>
</reference>
<dbReference type="GO" id="GO:0016705">
    <property type="term" value="F:oxidoreductase activity, acting on paired donors, with incorporation or reduction of molecular oxygen"/>
    <property type="evidence" value="ECO:0007669"/>
    <property type="project" value="InterPro"/>
</dbReference>
<dbReference type="SUPFAM" id="SSF48264">
    <property type="entry name" value="Cytochrome P450"/>
    <property type="match status" value="1"/>
</dbReference>
<comment type="caution">
    <text evidence="1">The sequence shown here is derived from an EMBL/GenBank/DDBJ whole genome shotgun (WGS) entry which is preliminary data.</text>
</comment>
<dbReference type="InterPro" id="IPR001128">
    <property type="entry name" value="Cyt_P450"/>
</dbReference>
<dbReference type="GO" id="GO:0020037">
    <property type="term" value="F:heme binding"/>
    <property type="evidence" value="ECO:0007669"/>
    <property type="project" value="InterPro"/>
</dbReference>